<reference evidence="2" key="1">
    <citation type="submission" date="2019-12" db="EMBL/GenBank/DDBJ databases">
        <title>Genome sequencing and annotation of Brassica cretica.</title>
        <authorList>
            <person name="Studholme D.J."/>
            <person name="Sarris P.F."/>
        </authorList>
    </citation>
    <scope>NUCLEOTIDE SEQUENCE</scope>
    <source>
        <strain evidence="2">PFS-001/15</strain>
        <tissue evidence="2">Leaf</tissue>
    </source>
</reference>
<feature type="region of interest" description="Disordered" evidence="1">
    <location>
        <begin position="281"/>
        <end position="320"/>
    </location>
</feature>
<dbReference type="Proteomes" id="UP000712281">
    <property type="component" value="Unassembled WGS sequence"/>
</dbReference>
<protein>
    <submittedName>
        <fullName evidence="2">Uncharacterized protein</fullName>
    </submittedName>
</protein>
<organism evidence="2 3">
    <name type="scientific">Brassica cretica</name>
    <name type="common">Mustard</name>
    <dbReference type="NCBI Taxonomy" id="69181"/>
    <lineage>
        <taxon>Eukaryota</taxon>
        <taxon>Viridiplantae</taxon>
        <taxon>Streptophyta</taxon>
        <taxon>Embryophyta</taxon>
        <taxon>Tracheophyta</taxon>
        <taxon>Spermatophyta</taxon>
        <taxon>Magnoliopsida</taxon>
        <taxon>eudicotyledons</taxon>
        <taxon>Gunneridae</taxon>
        <taxon>Pentapetalae</taxon>
        <taxon>rosids</taxon>
        <taxon>malvids</taxon>
        <taxon>Brassicales</taxon>
        <taxon>Brassicaceae</taxon>
        <taxon>Brassiceae</taxon>
        <taxon>Brassica</taxon>
    </lineage>
</organism>
<evidence type="ECO:0000313" key="3">
    <source>
        <dbReference type="Proteomes" id="UP000712281"/>
    </source>
</evidence>
<evidence type="ECO:0000256" key="1">
    <source>
        <dbReference type="SAM" id="MobiDB-lite"/>
    </source>
</evidence>
<name>A0A8S9JBP6_BRACR</name>
<gene>
    <name evidence="2" type="ORF">F2Q68_00005780</name>
</gene>
<comment type="caution">
    <text evidence="2">The sequence shown here is derived from an EMBL/GenBank/DDBJ whole genome shotgun (WGS) entry which is preliminary data.</text>
</comment>
<proteinExistence type="predicted"/>
<sequence>MLLLDSNANLMPGTVAASRVPTFGPHLTPGSMYSTTGFDVARCNPNFRLSDSSLFIRFSDITSLNVLTEPTSPLAEECSCLESKRDACSSKHQLSTLAKQSDIVSSLNCHHLIIVVSSLDSHHLNQRRDPNRLTISSLAALTPHHLISSSSLVIIITLEGKPETRSQSSHLISSRSQSDQQAYHFVSSNEKIERTRYVTIQALSGIEIVSCCLRLYLAVSDYSLLFGRLAYNFTANHQTFTITRILNGSDRAPLPDFVDTVDNVNKREDIPVDRTVLAKVETGGGSQQAAPDAVSGPDGGEPQRPSARAASKMVQKTRLA</sequence>
<accession>A0A8S9JBP6</accession>
<dbReference type="EMBL" id="QGKW02001660">
    <property type="protein sequence ID" value="KAF2578687.1"/>
    <property type="molecule type" value="Genomic_DNA"/>
</dbReference>
<evidence type="ECO:0000313" key="2">
    <source>
        <dbReference type="EMBL" id="KAF2578687.1"/>
    </source>
</evidence>
<dbReference type="AlphaFoldDB" id="A0A8S9JBP6"/>